<sequence>MRPPHGGRTRYSKPTMPPSARPAPCRRRRCSPERSIAMFFKPFSLLQRGLKALLVCGLCACARLLARLSIRLYVRGLLSAVEMRFLLGFSAAITRASLRLAIA</sequence>
<dbReference type="Proteomes" id="UP000008540">
    <property type="component" value="Chromosome"/>
</dbReference>
<dbReference type="AlphaFoldDB" id="Q4KBC8"/>
<organism evidence="2 3">
    <name type="scientific">Pseudomonas fluorescens (strain ATCC BAA-477 / NRRL B-23932 / Pf-5)</name>
    <dbReference type="NCBI Taxonomy" id="220664"/>
    <lineage>
        <taxon>Bacteria</taxon>
        <taxon>Pseudomonadati</taxon>
        <taxon>Pseudomonadota</taxon>
        <taxon>Gammaproteobacteria</taxon>
        <taxon>Pseudomonadales</taxon>
        <taxon>Pseudomonadaceae</taxon>
        <taxon>Pseudomonas</taxon>
    </lineage>
</organism>
<accession>Q4KBC8</accession>
<proteinExistence type="predicted"/>
<feature type="compositionally biased region" description="Basic residues" evidence="1">
    <location>
        <begin position="1"/>
        <end position="11"/>
    </location>
</feature>
<evidence type="ECO:0000313" key="3">
    <source>
        <dbReference type="Proteomes" id="UP000008540"/>
    </source>
</evidence>
<feature type="region of interest" description="Disordered" evidence="1">
    <location>
        <begin position="1"/>
        <end position="27"/>
    </location>
</feature>
<evidence type="ECO:0000256" key="1">
    <source>
        <dbReference type="SAM" id="MobiDB-lite"/>
    </source>
</evidence>
<protein>
    <submittedName>
        <fullName evidence="2">Uncharacterized protein</fullName>
    </submittedName>
</protein>
<dbReference type="EMBL" id="CP000076">
    <property type="protein sequence ID" value="AAY92619.1"/>
    <property type="molecule type" value="Genomic_DNA"/>
</dbReference>
<dbReference type="STRING" id="220664.PFL_3350"/>
<gene>
    <name evidence="2" type="ordered locus">PFL_3350</name>
</gene>
<evidence type="ECO:0000313" key="2">
    <source>
        <dbReference type="EMBL" id="AAY92619.1"/>
    </source>
</evidence>
<reference evidence="2 3" key="1">
    <citation type="journal article" date="2005" name="Nat. Biotechnol.">
        <title>Complete genome sequence of the plant commensal Pseudomonas fluorescens Pf-5.</title>
        <authorList>
            <person name="Paulsen I.T."/>
            <person name="Press C.M."/>
            <person name="Ravel J."/>
            <person name="Kobayashi D.Y."/>
            <person name="Myers G.S."/>
            <person name="Mavrodi D.V."/>
            <person name="DeBoy R.T."/>
            <person name="Seshadri R."/>
            <person name="Ren Q."/>
            <person name="Madupu R."/>
            <person name="Dodson R.J."/>
            <person name="Durkin A.S."/>
            <person name="Brinkac L.M."/>
            <person name="Daugherty S.C."/>
            <person name="Sullivan S.A."/>
            <person name="Rosovitz M.J."/>
            <person name="Gwinn M.L."/>
            <person name="Zhou L."/>
            <person name="Schneider D.J."/>
            <person name="Cartinhour S.W."/>
            <person name="Nelson W.C."/>
            <person name="Weidman J."/>
            <person name="Watkins K."/>
            <person name="Tran K."/>
            <person name="Khouri H."/>
            <person name="Pierson E.A."/>
            <person name="Pierson L.S.III."/>
            <person name="Thomashow L.S."/>
            <person name="Loper J.E."/>
        </authorList>
    </citation>
    <scope>NUCLEOTIDE SEQUENCE [LARGE SCALE GENOMIC DNA]</scope>
    <source>
        <strain evidence="3">ATCC BAA-477 / NRRL B-23932 / Pf-5</strain>
    </source>
</reference>
<dbReference type="HOGENOM" id="CLU_2261369_0_0_6"/>
<name>Q4KBC8_PSEF5</name>
<dbReference type="KEGG" id="pfl:PFL_3350"/>